<dbReference type="PANTHER" id="PTHR18834:SF2">
    <property type="entry name" value="STEROID RECEPTOR RNA ACTIVATOR 1"/>
    <property type="match status" value="1"/>
</dbReference>
<feature type="compositionally biased region" description="Pro residues" evidence="1">
    <location>
        <begin position="53"/>
        <end position="66"/>
    </location>
</feature>
<evidence type="ECO:0000313" key="3">
    <source>
        <dbReference type="Ensembl" id="ENSORLP00020012474.1"/>
    </source>
</evidence>
<reference evidence="3 4" key="2">
    <citation type="submission" date="2017-04" db="EMBL/GenBank/DDBJ databases">
        <title>CpG methylation of centromeres and impact of large insertions on vertebrate speciation.</title>
        <authorList>
            <person name="Ichikawa K."/>
            <person name="Yoshimura J."/>
            <person name="Morishita S."/>
        </authorList>
    </citation>
    <scope>NUCLEOTIDE SEQUENCE</scope>
    <source>
        <strain evidence="3 4">HNI</strain>
    </source>
</reference>
<evidence type="ECO:0000313" key="4">
    <source>
        <dbReference type="Proteomes" id="UP000265180"/>
    </source>
</evidence>
<dbReference type="InterPro" id="IPR009917">
    <property type="entry name" value="SRA1/Sec31"/>
</dbReference>
<dbReference type="Pfam" id="PF07304">
    <property type="entry name" value="SRA1"/>
    <property type="match status" value="1"/>
</dbReference>
<dbReference type="GO" id="GO:0006357">
    <property type="term" value="P:regulation of transcription by RNA polymerase II"/>
    <property type="evidence" value="ECO:0007669"/>
    <property type="project" value="InterPro"/>
</dbReference>
<accession>A0A3P9KVK1</accession>
<evidence type="ECO:0000256" key="1">
    <source>
        <dbReference type="SAM" id="MobiDB-lite"/>
    </source>
</evidence>
<dbReference type="GO" id="GO:0003713">
    <property type="term" value="F:transcription coactivator activity"/>
    <property type="evidence" value="ECO:0007669"/>
    <property type="project" value="InterPro"/>
</dbReference>
<dbReference type="Gene3D" id="1.20.940.10">
    <property type="entry name" value="Functional domain of the splicing factor Prp18"/>
    <property type="match status" value="1"/>
</dbReference>
<proteinExistence type="predicted"/>
<reference key="1">
    <citation type="journal article" date="2007" name="Nature">
        <title>The medaka draft genome and insights into vertebrate genome evolution.</title>
        <authorList>
            <person name="Kasahara M."/>
            <person name="Naruse K."/>
            <person name="Sasaki S."/>
            <person name="Nakatani Y."/>
            <person name="Qu W."/>
            <person name="Ahsan B."/>
            <person name="Yamada T."/>
            <person name="Nagayasu Y."/>
            <person name="Doi K."/>
            <person name="Kasai Y."/>
            <person name="Jindo T."/>
            <person name="Kobayashi D."/>
            <person name="Shimada A."/>
            <person name="Toyoda A."/>
            <person name="Kuroki Y."/>
            <person name="Fujiyama A."/>
            <person name="Sasaki T."/>
            <person name="Shimizu A."/>
            <person name="Asakawa S."/>
            <person name="Shimizu N."/>
            <person name="Hashimoto S."/>
            <person name="Yang J."/>
            <person name="Lee Y."/>
            <person name="Matsushima K."/>
            <person name="Sugano S."/>
            <person name="Sakaizumi M."/>
            <person name="Narita T."/>
            <person name="Ohishi K."/>
            <person name="Haga S."/>
            <person name="Ohta F."/>
            <person name="Nomoto H."/>
            <person name="Nogata K."/>
            <person name="Morishita T."/>
            <person name="Endo T."/>
            <person name="Shin-I T."/>
            <person name="Takeda H."/>
            <person name="Morishita S."/>
            <person name="Kohara Y."/>
        </authorList>
    </citation>
    <scope>NUCLEOTIDE SEQUENCE [LARGE SCALE GENOMIC DNA]</scope>
    <source>
        <strain>Hd-rR</strain>
    </source>
</reference>
<feature type="domain" description="SRA1/Sec31" evidence="2">
    <location>
        <begin position="75"/>
        <end position="202"/>
    </location>
</feature>
<protein>
    <recommendedName>
        <fullName evidence="2">SRA1/Sec31 domain-containing protein</fullName>
    </recommendedName>
</protein>
<dbReference type="PANTHER" id="PTHR18834">
    <property type="entry name" value="STEROID RECEPTOR RNA ACTIVATOR 1"/>
    <property type="match status" value="1"/>
</dbReference>
<feature type="compositionally biased region" description="Polar residues" evidence="1">
    <location>
        <begin position="202"/>
        <end position="218"/>
    </location>
</feature>
<feature type="compositionally biased region" description="Pro residues" evidence="1">
    <location>
        <begin position="74"/>
        <end position="87"/>
    </location>
</feature>
<evidence type="ECO:0000259" key="2">
    <source>
        <dbReference type="Pfam" id="PF07304"/>
    </source>
</evidence>
<reference evidence="3" key="3">
    <citation type="submission" date="2025-08" db="UniProtKB">
        <authorList>
            <consortium name="Ensembl"/>
        </authorList>
    </citation>
    <scope>IDENTIFICATION</scope>
    <source>
        <strain evidence="3">HNI</strain>
    </source>
</reference>
<dbReference type="Proteomes" id="UP000265180">
    <property type="component" value="Chromosome 14"/>
</dbReference>
<name>A0A3P9KVK1_ORYLA</name>
<sequence length="251" mass="27238">MEDTYVKPGNQERGWNDPPQFSYALQMARGPPKNHLNKRVAAPVDSGAGVLPTTPPSADPLGPPPCGIAQPPSSIAPPPRGIAPPPLSSVGFPPAGVATPLPQHEPMNPQKETGVSQSEPNLELVMSVLNRALQACRVSVTDYVCNEVEKRLRLLEDSWRSGKLSFPVKRRMEVLARELQMGNWSSADEVHRSLMVDHVTETPDSSLQSPCSPHQKSVTGPEEPWMTPAVQIRAYIQMLIFADFTASGILG</sequence>
<reference evidence="3" key="4">
    <citation type="submission" date="2025-09" db="UniProtKB">
        <authorList>
            <consortium name="Ensembl"/>
        </authorList>
    </citation>
    <scope>IDENTIFICATION</scope>
    <source>
        <strain evidence="3">HNI</strain>
    </source>
</reference>
<organism evidence="3 4">
    <name type="scientific">Oryzias latipes</name>
    <name type="common">Japanese rice fish</name>
    <name type="synonym">Japanese killifish</name>
    <dbReference type="NCBI Taxonomy" id="8090"/>
    <lineage>
        <taxon>Eukaryota</taxon>
        <taxon>Metazoa</taxon>
        <taxon>Chordata</taxon>
        <taxon>Craniata</taxon>
        <taxon>Vertebrata</taxon>
        <taxon>Euteleostomi</taxon>
        <taxon>Actinopterygii</taxon>
        <taxon>Neopterygii</taxon>
        <taxon>Teleostei</taxon>
        <taxon>Neoteleostei</taxon>
        <taxon>Acanthomorphata</taxon>
        <taxon>Ovalentaria</taxon>
        <taxon>Atherinomorphae</taxon>
        <taxon>Beloniformes</taxon>
        <taxon>Adrianichthyidae</taxon>
        <taxon>Oryziinae</taxon>
        <taxon>Oryzias</taxon>
    </lineage>
</organism>
<dbReference type="InterPro" id="IPR040243">
    <property type="entry name" value="Steroid_recept_RNA_1"/>
</dbReference>
<dbReference type="Ensembl" id="ENSORLT00020032229.1">
    <property type="protein sequence ID" value="ENSORLP00020012474.1"/>
    <property type="gene ID" value="ENSORLG00020013412.1"/>
</dbReference>
<feature type="region of interest" description="Disordered" evidence="1">
    <location>
        <begin position="202"/>
        <end position="223"/>
    </location>
</feature>
<feature type="region of interest" description="Disordered" evidence="1">
    <location>
        <begin position="30"/>
        <end position="116"/>
    </location>
</feature>
<dbReference type="AlphaFoldDB" id="A0A3P9KVK1"/>